<dbReference type="Proteomes" id="UP000324091">
    <property type="component" value="Chromosome 6"/>
</dbReference>
<keyword evidence="3" id="KW-1185">Reference proteome</keyword>
<dbReference type="AlphaFoldDB" id="A0A5C6MVY6"/>
<feature type="compositionally biased region" description="Polar residues" evidence="1">
    <location>
        <begin position="64"/>
        <end position="73"/>
    </location>
</feature>
<proteinExistence type="predicted"/>
<reference evidence="2 3" key="1">
    <citation type="submission" date="2019-04" db="EMBL/GenBank/DDBJ databases">
        <title>Chromosome genome assembly for Takifugu flavidus.</title>
        <authorList>
            <person name="Xiao S."/>
        </authorList>
    </citation>
    <scope>NUCLEOTIDE SEQUENCE [LARGE SCALE GENOMIC DNA]</scope>
    <source>
        <strain evidence="2">HTHZ2018</strain>
        <tissue evidence="2">Muscle</tissue>
    </source>
</reference>
<sequence>MTSLVGYGLSSESEDDGHVAVDDVTNDPSEQSGASSSTTRSRNFLLEPGSDSNIPSKLPPPLLNTHSDSSVFSNPFKAQADQNLSALQKHVPLTMQPRPSQIGDKGSQNLQQNTREEDSGGPLKKRRVGLSNSLIPPKRAMKQYILQRNKEQVNMP</sequence>
<protein>
    <submittedName>
        <fullName evidence="2">Uncharacterized protein</fullName>
    </submittedName>
</protein>
<name>A0A5C6MVY6_9TELE</name>
<feature type="region of interest" description="Disordered" evidence="1">
    <location>
        <begin position="1"/>
        <end position="156"/>
    </location>
</feature>
<evidence type="ECO:0000313" key="2">
    <source>
        <dbReference type="EMBL" id="TWW59332.1"/>
    </source>
</evidence>
<accession>A0A5C6MVY6</accession>
<dbReference type="EMBL" id="RHFK02000019">
    <property type="protein sequence ID" value="TWW59332.1"/>
    <property type="molecule type" value="Genomic_DNA"/>
</dbReference>
<comment type="caution">
    <text evidence="2">The sequence shown here is derived from an EMBL/GenBank/DDBJ whole genome shotgun (WGS) entry which is preliminary data.</text>
</comment>
<organism evidence="2 3">
    <name type="scientific">Takifugu flavidus</name>
    <name type="common">sansaifugu</name>
    <dbReference type="NCBI Taxonomy" id="433684"/>
    <lineage>
        <taxon>Eukaryota</taxon>
        <taxon>Metazoa</taxon>
        <taxon>Chordata</taxon>
        <taxon>Craniata</taxon>
        <taxon>Vertebrata</taxon>
        <taxon>Euteleostomi</taxon>
        <taxon>Actinopterygii</taxon>
        <taxon>Neopterygii</taxon>
        <taxon>Teleostei</taxon>
        <taxon>Neoteleostei</taxon>
        <taxon>Acanthomorphata</taxon>
        <taxon>Eupercaria</taxon>
        <taxon>Tetraodontiformes</taxon>
        <taxon>Tetradontoidea</taxon>
        <taxon>Tetraodontidae</taxon>
        <taxon>Takifugu</taxon>
    </lineage>
</organism>
<gene>
    <name evidence="2" type="ORF">D4764_06G0008620</name>
</gene>
<evidence type="ECO:0000256" key="1">
    <source>
        <dbReference type="SAM" id="MobiDB-lite"/>
    </source>
</evidence>
<feature type="compositionally biased region" description="Polar residues" evidence="1">
    <location>
        <begin position="26"/>
        <end position="42"/>
    </location>
</feature>
<evidence type="ECO:0000313" key="3">
    <source>
        <dbReference type="Proteomes" id="UP000324091"/>
    </source>
</evidence>